<proteinExistence type="predicted"/>
<dbReference type="Proteomes" id="UP000252415">
    <property type="component" value="Unassembled WGS sequence"/>
</dbReference>
<dbReference type="RefSeq" id="WP_114378934.1">
    <property type="nucleotide sequence ID" value="NZ_QPJD01000003.1"/>
</dbReference>
<gene>
    <name evidence="2" type="ORF">DFP97_10388</name>
</gene>
<keyword evidence="1" id="KW-0472">Membrane</keyword>
<feature type="transmembrane region" description="Helical" evidence="1">
    <location>
        <begin position="31"/>
        <end position="56"/>
    </location>
</feature>
<sequence length="149" mass="17297">MLLIRYVLLIVASIGIGFLTGFYGLELSIVHFILIVFGLLVLMFLDHIISFFVLFFSRDMARVERILYKQKQPYFTAILDITKGKYDEANKKVELLKNWGRQKQMRASLKAGLNIEMNNLSAAKRETEIIKNPELRSYNYALIALMENQ</sequence>
<dbReference type="EMBL" id="QPJD01000003">
    <property type="protein sequence ID" value="RCW50071.1"/>
    <property type="molecule type" value="Genomic_DNA"/>
</dbReference>
<keyword evidence="3" id="KW-1185">Reference proteome</keyword>
<reference evidence="2 3" key="1">
    <citation type="submission" date="2018-07" db="EMBL/GenBank/DDBJ databases">
        <title>Genomic Encyclopedia of Type Strains, Phase III (KMG-III): the genomes of soil and plant-associated and newly described type strains.</title>
        <authorList>
            <person name="Whitman W."/>
        </authorList>
    </citation>
    <scope>NUCLEOTIDE SEQUENCE [LARGE SCALE GENOMIC DNA]</scope>
    <source>
        <strain evidence="2 3">CECT 7506</strain>
    </source>
</reference>
<feature type="transmembrane region" description="Helical" evidence="1">
    <location>
        <begin position="7"/>
        <end position="25"/>
    </location>
</feature>
<evidence type="ECO:0000256" key="1">
    <source>
        <dbReference type="SAM" id="Phobius"/>
    </source>
</evidence>
<protein>
    <submittedName>
        <fullName evidence="2">Uncharacterized protein</fullName>
    </submittedName>
</protein>
<evidence type="ECO:0000313" key="2">
    <source>
        <dbReference type="EMBL" id="RCW50071.1"/>
    </source>
</evidence>
<dbReference type="AlphaFoldDB" id="A0A368W3T2"/>
<name>A0A368W3T2_9BACL</name>
<keyword evidence="1" id="KW-0812">Transmembrane</keyword>
<comment type="caution">
    <text evidence="2">The sequence shown here is derived from an EMBL/GenBank/DDBJ whole genome shotgun (WGS) entry which is preliminary data.</text>
</comment>
<keyword evidence="1" id="KW-1133">Transmembrane helix</keyword>
<evidence type="ECO:0000313" key="3">
    <source>
        <dbReference type="Proteomes" id="UP000252415"/>
    </source>
</evidence>
<accession>A0A368W3T2</accession>
<organism evidence="2 3">
    <name type="scientific">Paenibacillus prosopidis</name>
    <dbReference type="NCBI Taxonomy" id="630520"/>
    <lineage>
        <taxon>Bacteria</taxon>
        <taxon>Bacillati</taxon>
        <taxon>Bacillota</taxon>
        <taxon>Bacilli</taxon>
        <taxon>Bacillales</taxon>
        <taxon>Paenibacillaceae</taxon>
        <taxon>Paenibacillus</taxon>
    </lineage>
</organism>